<dbReference type="AlphaFoldDB" id="A0ABD3NF27"/>
<dbReference type="PANTHER" id="PTHR10720:SF0">
    <property type="entry name" value="HEME OXYGENASE"/>
    <property type="match status" value="1"/>
</dbReference>
<dbReference type="InterPro" id="IPR002051">
    <property type="entry name" value="Haem_Oase"/>
</dbReference>
<dbReference type="PANTHER" id="PTHR10720">
    <property type="entry name" value="HEME OXYGENASE"/>
    <property type="match status" value="1"/>
</dbReference>
<dbReference type="PRINTS" id="PR00088">
    <property type="entry name" value="HAEMOXYGNASE"/>
</dbReference>
<dbReference type="CDD" id="cd19165">
    <property type="entry name" value="HemeO"/>
    <property type="match status" value="1"/>
</dbReference>
<feature type="compositionally biased region" description="Polar residues" evidence="4">
    <location>
        <begin position="20"/>
        <end position="33"/>
    </location>
</feature>
<dbReference type="InterPro" id="IPR016084">
    <property type="entry name" value="Haem_Oase-like_multi-hlx"/>
</dbReference>
<dbReference type="InterPro" id="IPR016053">
    <property type="entry name" value="Haem_Oase-like"/>
</dbReference>
<protein>
    <recommendedName>
        <fullName evidence="7">Heme oxygenase (biliverdin-producing)</fullName>
    </recommendedName>
</protein>
<keyword evidence="6" id="KW-1185">Reference proteome</keyword>
<evidence type="ECO:0008006" key="7">
    <source>
        <dbReference type="Google" id="ProtNLM"/>
    </source>
</evidence>
<comment type="caution">
    <text evidence="5">The sequence shown here is derived from an EMBL/GenBank/DDBJ whole genome shotgun (WGS) entry which is preliminary data.</text>
</comment>
<evidence type="ECO:0000256" key="3">
    <source>
        <dbReference type="ARBA" id="ARBA00023004"/>
    </source>
</evidence>
<keyword evidence="2" id="KW-0479">Metal-binding</keyword>
<gene>
    <name evidence="5" type="ORF">ACHAWO_012497</name>
</gene>
<dbReference type="SUPFAM" id="SSF48613">
    <property type="entry name" value="Heme oxygenase-like"/>
    <property type="match status" value="1"/>
</dbReference>
<sequence>MTTSHTCPYAAALSDDETSQHSSPHRSISPTQLSLARGKCPAFQNACPFREAADNPEKLRDIMKTVPTSHFPRVGGEKNTTTPFQLAMEHVHNVSSWLGTKKAPADAEKADQFLIQGGCPFKSFHKSHSSSDKNLAVAMEEYSLAAIMGNLGASFSEDEEDAGGEQEEQSSNDQESKNQAYRTLLEKAEDEIQQSTASQVSTLSQALKSGTAESHTAAENVHFVKNFIKGIIDRELYMELVTGLYHTYLTLEKLLEVHGPSYFPSLHFPKELSRTEALREDMEFWHGINWESKPECRTPSPAVKDYMDRMEEVGRIDPLLLLSHAYTRYLGDLSGGKVLSRIARRALQLDGYNGLQFYQFESISSYKVFKDMYRSALDSLRLEPDQIGRLVAEANVAFALNMRVFEELDVSGGVPGARVRDVREALIYYDREIEEQKFKNDVINGLDEEAKCPFGFTGPNPHEVHSAEKKVKVAETTSAGRCPWPFVVFHDPKTFAKDWHTWALIGLSLGWVWSKL</sequence>
<evidence type="ECO:0000256" key="4">
    <source>
        <dbReference type="SAM" id="MobiDB-lite"/>
    </source>
</evidence>
<feature type="region of interest" description="Disordered" evidence="4">
    <location>
        <begin position="1"/>
        <end position="33"/>
    </location>
</feature>
<name>A0ABD3NF27_9STRA</name>
<keyword evidence="3" id="KW-0408">Iron</keyword>
<keyword evidence="1" id="KW-0349">Heme</keyword>
<evidence type="ECO:0000256" key="2">
    <source>
        <dbReference type="ARBA" id="ARBA00022723"/>
    </source>
</evidence>
<dbReference type="Proteomes" id="UP001530400">
    <property type="component" value="Unassembled WGS sequence"/>
</dbReference>
<dbReference type="EMBL" id="JALLPJ020001209">
    <property type="protein sequence ID" value="KAL3774119.1"/>
    <property type="molecule type" value="Genomic_DNA"/>
</dbReference>
<organism evidence="5 6">
    <name type="scientific">Cyclotella atomus</name>
    <dbReference type="NCBI Taxonomy" id="382360"/>
    <lineage>
        <taxon>Eukaryota</taxon>
        <taxon>Sar</taxon>
        <taxon>Stramenopiles</taxon>
        <taxon>Ochrophyta</taxon>
        <taxon>Bacillariophyta</taxon>
        <taxon>Coscinodiscophyceae</taxon>
        <taxon>Thalassiosirophycidae</taxon>
        <taxon>Stephanodiscales</taxon>
        <taxon>Stephanodiscaceae</taxon>
        <taxon>Cyclotella</taxon>
    </lineage>
</organism>
<feature type="compositionally biased region" description="Acidic residues" evidence="4">
    <location>
        <begin position="156"/>
        <end position="170"/>
    </location>
</feature>
<evidence type="ECO:0000313" key="5">
    <source>
        <dbReference type="EMBL" id="KAL3774119.1"/>
    </source>
</evidence>
<dbReference type="Pfam" id="PF01126">
    <property type="entry name" value="Heme_oxygenase"/>
    <property type="match status" value="1"/>
</dbReference>
<feature type="region of interest" description="Disordered" evidence="4">
    <location>
        <begin position="155"/>
        <end position="178"/>
    </location>
</feature>
<evidence type="ECO:0000313" key="6">
    <source>
        <dbReference type="Proteomes" id="UP001530400"/>
    </source>
</evidence>
<dbReference type="Gene3D" id="1.20.910.10">
    <property type="entry name" value="Heme oxygenase-like"/>
    <property type="match status" value="1"/>
</dbReference>
<evidence type="ECO:0000256" key="1">
    <source>
        <dbReference type="ARBA" id="ARBA00022617"/>
    </source>
</evidence>
<proteinExistence type="predicted"/>
<dbReference type="GO" id="GO:0046872">
    <property type="term" value="F:metal ion binding"/>
    <property type="evidence" value="ECO:0007669"/>
    <property type="project" value="UniProtKB-KW"/>
</dbReference>
<accession>A0ABD3NF27</accession>
<reference evidence="5 6" key="1">
    <citation type="submission" date="2024-10" db="EMBL/GenBank/DDBJ databases">
        <title>Updated reference genomes for cyclostephanoid diatoms.</title>
        <authorList>
            <person name="Roberts W.R."/>
            <person name="Alverson A.J."/>
        </authorList>
    </citation>
    <scope>NUCLEOTIDE SEQUENCE [LARGE SCALE GENOMIC DNA]</scope>
    <source>
        <strain evidence="5 6">AJA010-31</strain>
    </source>
</reference>